<keyword evidence="4" id="KW-1185">Reference proteome</keyword>
<reference evidence="3 4" key="1">
    <citation type="submission" date="2017-03" db="EMBL/GenBank/DDBJ databases">
        <authorList>
            <person name="Afonso C.L."/>
            <person name="Miller P.J."/>
            <person name="Scott M.A."/>
            <person name="Spackman E."/>
            <person name="Goraichik I."/>
            <person name="Dimitrov K.M."/>
            <person name="Suarez D.L."/>
            <person name="Swayne D.E."/>
        </authorList>
    </citation>
    <scope>NUCLEOTIDE SEQUENCE [LARGE SCALE GENOMIC DNA]</scope>
    <source>
        <strain evidence="3 4">CECT 8620</strain>
    </source>
</reference>
<gene>
    <name evidence="3" type="ORF">AQS8620_01417</name>
</gene>
<feature type="compositionally biased region" description="Basic and acidic residues" evidence="1">
    <location>
        <begin position="69"/>
        <end position="79"/>
    </location>
</feature>
<dbReference type="Pfam" id="PF06791">
    <property type="entry name" value="TMP_2"/>
    <property type="match status" value="1"/>
</dbReference>
<dbReference type="OrthoDB" id="7311517at2"/>
<sequence length="1290" mass="135506">MSAKQFLLELVFRGNSAQAKAAATEVQTAVAGVSAEAEKATKAAGRETTATKKNTDAKKQAAQAAREQAAAEKAARESAARPGTGVGPAGQGMPAQPVPSSVPAPKTSQTDLDDIRAKYVPIFAVQRTYQKELEEIAKHERSGALTAEEFAAAQARVRASYDRSVEAIKRSDTALQGNTRTMKLQAHESRVLSYQVTDTFQSLALGMPPLQVLMQQGPQVVDVFGGMGNALRYMRQFLSPVRVGLGLLGAAVVTVASSWSGYLKSTKAVEVAHAGLGRGLASSSSQLEAVARAGATAAGISIKSARSMEVQFLRTGRIGAEHYDDLIGLSKDFAATLGLEQNAAGAQLAEMFAEPAKAAETLYQKYGLIDAATMRYAQTLVAQNRESDAQAVLLDALPDKLADAESGMHALDRAMQRIKNTASGLWDGIGEGIDNLVAPPTEEELLAIARQRLALSGRKSRGGNSTAVEGERASAQAEIDALEAIIALESLLSTKKADRREAEIKGQNALEIAGGSGATSRMRREEELKNQIAALEAGIAAPGQDSVQQSEIQQALEAKQRVLDALINSQQRLNELDRLDAQIAAERNPVLRAEMEARRTLLEMADQEVSQTEIDMATRRARQKVIEQTLATGQTQISDLRAETDIRMRLTEQVAAGIIKAEDVNRLLQEELTLRPLVAAAAAAEGDEKVRLSEITDQLRQAYADQAAADRTADRASKLREYSKAQQESLADLRLEQMLLGQSEAIRSRTLALFEAEKKIRELGLSGKQADQIRDEAAKMADLRTEIDRMADAWDRVGSAAEAAIDGSIDKLLEGDFSGALEGFADEIRGMLTDIAIKNPLKNAILGTNGGTIGDVGGLGGIWGRLMGKGEVVDPAHAARSAAQSIATMRVTASSVTISTMGTLGGLGGLGAAAPLTTGGMRDGVLSLSAADIVNLKKTVATEWVPSAGDGQAEGIIDTIMNRMASGKWGDTVAGVVNARSQFSDINGPVAWANGRSSVDDIPMSQVSAKIDAVVDNWLIQRAGGMSSSVGDHLSYANPKFSDASNMSWISQLQGPSLGAGDATHQHGTPEWLEGMRPGAFGISLPGSELQGFSDTIKDATQNLGTLGGGFDVFGQALAGIGQGGGAGGGLFGSFLGSVLGGIGVPGFEIGGATGGSDPKKVAGVVHQKEYVFDAASTARIGVGNLEAIRRGTMKGYAKGGYVSAASAYPFLTAGAANSAPQNVVQLQPVLVNNTSVPMAMEVEETTDARGQRQQSYILAEATATGLSGGAAKRQMRSTYGLRQRGTGRG</sequence>
<dbReference type="InterPro" id="IPR042047">
    <property type="entry name" value="SleB_dom1"/>
</dbReference>
<accession>A0A1Y5SEV1</accession>
<dbReference type="EMBL" id="FWFS01000004">
    <property type="protein sequence ID" value="SLN37987.1"/>
    <property type="molecule type" value="Genomic_DNA"/>
</dbReference>
<dbReference type="Gene3D" id="1.10.10.2520">
    <property type="entry name" value="Cell wall hydrolase SleB, domain 1"/>
    <property type="match status" value="1"/>
</dbReference>
<dbReference type="InterPro" id="IPR009628">
    <property type="entry name" value="Phage_tape_measure_N"/>
</dbReference>
<feature type="region of interest" description="Disordered" evidence="1">
    <location>
        <begin position="36"/>
        <end position="110"/>
    </location>
</feature>
<feature type="compositionally biased region" description="Basic and acidic residues" evidence="1">
    <location>
        <begin position="36"/>
        <end position="59"/>
    </location>
</feature>
<feature type="region of interest" description="Disordered" evidence="1">
    <location>
        <begin position="1269"/>
        <end position="1290"/>
    </location>
</feature>
<organism evidence="3 4">
    <name type="scientific">Aquimixticola soesokkakensis</name>
    <dbReference type="NCBI Taxonomy" id="1519096"/>
    <lineage>
        <taxon>Bacteria</taxon>
        <taxon>Pseudomonadati</taxon>
        <taxon>Pseudomonadota</taxon>
        <taxon>Alphaproteobacteria</taxon>
        <taxon>Rhodobacterales</taxon>
        <taxon>Paracoccaceae</taxon>
        <taxon>Aquimixticola</taxon>
    </lineage>
</organism>
<dbReference type="RefSeq" id="WP_085836120.1">
    <property type="nucleotide sequence ID" value="NZ_FWFS01000004.1"/>
</dbReference>
<evidence type="ECO:0000256" key="1">
    <source>
        <dbReference type="SAM" id="MobiDB-lite"/>
    </source>
</evidence>
<feature type="domain" description="Bacteriophage tail tape measure N-terminal" evidence="2">
    <location>
        <begin position="177"/>
        <end position="376"/>
    </location>
</feature>
<evidence type="ECO:0000313" key="3">
    <source>
        <dbReference type="EMBL" id="SLN37987.1"/>
    </source>
</evidence>
<evidence type="ECO:0000259" key="2">
    <source>
        <dbReference type="Pfam" id="PF06791"/>
    </source>
</evidence>
<proteinExistence type="predicted"/>
<evidence type="ECO:0000313" key="4">
    <source>
        <dbReference type="Proteomes" id="UP000193862"/>
    </source>
</evidence>
<dbReference type="Proteomes" id="UP000193862">
    <property type="component" value="Unassembled WGS sequence"/>
</dbReference>
<name>A0A1Y5SEV1_9RHOB</name>
<protein>
    <submittedName>
        <fullName evidence="3">Prophage tail length tape measure protein</fullName>
    </submittedName>
</protein>